<dbReference type="InterPro" id="IPR050297">
    <property type="entry name" value="LipidA_mod_glycosyltrf_83"/>
</dbReference>
<dbReference type="PANTHER" id="PTHR33908:SF3">
    <property type="entry name" value="UNDECAPRENYL PHOSPHATE-ALPHA-4-AMINO-4-DEOXY-L-ARABINOSE ARABINOSYL TRANSFERASE"/>
    <property type="match status" value="1"/>
</dbReference>
<keyword evidence="5 8" id="KW-0812">Transmembrane</keyword>
<accession>U7VEJ3</accession>
<comment type="subcellular location">
    <subcellularLocation>
        <location evidence="1">Cell membrane</location>
        <topology evidence="1">Multi-pass membrane protein</topology>
    </subcellularLocation>
</comment>
<dbReference type="eggNOG" id="COG1807">
    <property type="taxonomic scope" value="Bacteria"/>
</dbReference>
<dbReference type="GO" id="GO:0016763">
    <property type="term" value="F:pentosyltransferase activity"/>
    <property type="evidence" value="ECO:0007669"/>
    <property type="project" value="TreeGrafter"/>
</dbReference>
<dbReference type="GO" id="GO:0005886">
    <property type="term" value="C:plasma membrane"/>
    <property type="evidence" value="ECO:0007669"/>
    <property type="project" value="UniProtKB-SubCell"/>
</dbReference>
<evidence type="ECO:0000256" key="1">
    <source>
        <dbReference type="ARBA" id="ARBA00004651"/>
    </source>
</evidence>
<dbReference type="Pfam" id="PF13231">
    <property type="entry name" value="PMT_2"/>
    <property type="match status" value="1"/>
</dbReference>
<feature type="transmembrane region" description="Helical" evidence="8">
    <location>
        <begin position="82"/>
        <end position="100"/>
    </location>
</feature>
<feature type="transmembrane region" description="Helical" evidence="8">
    <location>
        <begin position="287"/>
        <end position="307"/>
    </location>
</feature>
<organism evidence="10 11">
    <name type="scientific">Cetobacterium somerae ATCC BAA-474</name>
    <dbReference type="NCBI Taxonomy" id="1319815"/>
    <lineage>
        <taxon>Bacteria</taxon>
        <taxon>Fusobacteriati</taxon>
        <taxon>Fusobacteriota</taxon>
        <taxon>Fusobacteriia</taxon>
        <taxon>Fusobacteriales</taxon>
        <taxon>Fusobacteriaceae</taxon>
        <taxon>Cetobacterium</taxon>
    </lineage>
</organism>
<keyword evidence="11" id="KW-1185">Reference proteome</keyword>
<dbReference type="GO" id="GO:0009103">
    <property type="term" value="P:lipopolysaccharide biosynthetic process"/>
    <property type="evidence" value="ECO:0007669"/>
    <property type="project" value="UniProtKB-ARBA"/>
</dbReference>
<reference evidence="10 11" key="1">
    <citation type="submission" date="2013-08" db="EMBL/GenBank/DDBJ databases">
        <authorList>
            <person name="Weinstock G."/>
            <person name="Sodergren E."/>
            <person name="Wylie T."/>
            <person name="Fulton L."/>
            <person name="Fulton R."/>
            <person name="Fronick C."/>
            <person name="O'Laughlin M."/>
            <person name="Godfrey J."/>
            <person name="Miner T."/>
            <person name="Herter B."/>
            <person name="Appelbaum E."/>
            <person name="Cordes M."/>
            <person name="Lek S."/>
            <person name="Wollam A."/>
            <person name="Pepin K.H."/>
            <person name="Palsikar V.B."/>
            <person name="Mitreva M."/>
            <person name="Wilson R.K."/>
        </authorList>
    </citation>
    <scope>NUCLEOTIDE SEQUENCE [LARGE SCALE GENOMIC DNA]</scope>
    <source>
        <strain evidence="10 11">ATCC BAA-474</strain>
    </source>
</reference>
<dbReference type="RefSeq" id="WP_023049697.1">
    <property type="nucleotide sequence ID" value="NZ_CP173062.2"/>
</dbReference>
<evidence type="ECO:0000256" key="4">
    <source>
        <dbReference type="ARBA" id="ARBA00022679"/>
    </source>
</evidence>
<dbReference type="PATRIC" id="fig|1319815.3.peg.142"/>
<feature type="transmembrane region" description="Helical" evidence="8">
    <location>
        <begin position="180"/>
        <end position="196"/>
    </location>
</feature>
<evidence type="ECO:0000256" key="6">
    <source>
        <dbReference type="ARBA" id="ARBA00022989"/>
    </source>
</evidence>
<keyword evidence="2" id="KW-1003">Cell membrane</keyword>
<proteinExistence type="predicted"/>
<dbReference type="HOGENOM" id="CLU_036997_0_0_0"/>
<dbReference type="STRING" id="1319815.HMPREF0202_00148"/>
<evidence type="ECO:0000313" key="10">
    <source>
        <dbReference type="EMBL" id="ERT69945.1"/>
    </source>
</evidence>
<evidence type="ECO:0000313" key="11">
    <source>
        <dbReference type="Proteomes" id="UP000017081"/>
    </source>
</evidence>
<protein>
    <recommendedName>
        <fullName evidence="9">Glycosyltransferase RgtA/B/C/D-like domain-containing protein</fullName>
    </recommendedName>
</protein>
<keyword evidence="3" id="KW-0328">Glycosyltransferase</keyword>
<evidence type="ECO:0000256" key="5">
    <source>
        <dbReference type="ARBA" id="ARBA00022692"/>
    </source>
</evidence>
<sequence length="522" mass="62025">MFKDKKLLSILGLSFISFFSTIWIRKADLMESRNFITAREIVFNNEWLVTTLNGQYRFEKPPLPTWFTAAVMKISNNFSDEWILRLPVALVSVLLIFFIYRFVQELSDNKNLPFLVSFVAATTFMITKVGSENAWDAYPYIFMFGSITYLLKSINSKRTFSLLFASILLAASLLSKGPVAIYGMFLPFVISYIWVYKLKKILENRRRIILYVLIGLILASIWPIAMILENKELFFSVMNKEKNTWTSKHVKSFFFYFNYFYFMGIWIFFSIITFFKKWNLKNSEENRLFKFGTLWSILTFLLLSFIKMKKERYGFPIYVVSSIPIGIILNYYINSDWNLLKKSDKILFYIQATLITILSIGSVGLIFWKKPNFYYLTIPFFILLVYLFKDRLIDKKNFKKKVIYLSGFLLLIVNCNLTWIIENEIRNKNSSNLIPLETLQKNNKLFHIYSKDFTIEDVWSVGQDIHFLDDNTILPEKFYILSKNSKFDLENNYKIEYKETYSRFKDDDDLIYIYKVINNSKR</sequence>
<evidence type="ECO:0000256" key="7">
    <source>
        <dbReference type="ARBA" id="ARBA00023136"/>
    </source>
</evidence>
<keyword evidence="6 8" id="KW-1133">Transmembrane helix</keyword>
<dbReference type="AlphaFoldDB" id="U7VEJ3"/>
<dbReference type="InterPro" id="IPR038731">
    <property type="entry name" value="RgtA/B/C-like"/>
</dbReference>
<feature type="transmembrane region" description="Helical" evidence="8">
    <location>
        <begin position="112"/>
        <end position="131"/>
    </location>
</feature>
<dbReference type="Proteomes" id="UP000017081">
    <property type="component" value="Unassembled WGS sequence"/>
</dbReference>
<keyword evidence="4" id="KW-0808">Transferase</keyword>
<gene>
    <name evidence="10" type="ORF">HMPREF0202_00148</name>
</gene>
<feature type="transmembrane region" description="Helical" evidence="8">
    <location>
        <begin position="402"/>
        <end position="421"/>
    </location>
</feature>
<feature type="transmembrane region" description="Helical" evidence="8">
    <location>
        <begin position="313"/>
        <end position="334"/>
    </location>
</feature>
<feature type="transmembrane region" description="Helical" evidence="8">
    <location>
        <begin position="253"/>
        <end position="275"/>
    </location>
</feature>
<evidence type="ECO:0000256" key="3">
    <source>
        <dbReference type="ARBA" id="ARBA00022676"/>
    </source>
</evidence>
<evidence type="ECO:0000256" key="8">
    <source>
        <dbReference type="SAM" id="Phobius"/>
    </source>
</evidence>
<dbReference type="GO" id="GO:0010041">
    <property type="term" value="P:response to iron(III) ion"/>
    <property type="evidence" value="ECO:0007669"/>
    <property type="project" value="TreeGrafter"/>
</dbReference>
<dbReference type="EMBL" id="AXZF01000005">
    <property type="protein sequence ID" value="ERT69945.1"/>
    <property type="molecule type" value="Genomic_DNA"/>
</dbReference>
<feature type="transmembrane region" description="Helical" evidence="8">
    <location>
        <begin position="7"/>
        <end position="24"/>
    </location>
</feature>
<evidence type="ECO:0000256" key="2">
    <source>
        <dbReference type="ARBA" id="ARBA00022475"/>
    </source>
</evidence>
<name>U7VEJ3_9FUSO</name>
<evidence type="ECO:0000259" key="9">
    <source>
        <dbReference type="Pfam" id="PF13231"/>
    </source>
</evidence>
<feature type="domain" description="Glycosyltransferase RgtA/B/C/D-like" evidence="9">
    <location>
        <begin position="60"/>
        <end position="222"/>
    </location>
</feature>
<comment type="caution">
    <text evidence="10">The sequence shown here is derived from an EMBL/GenBank/DDBJ whole genome shotgun (WGS) entry which is preliminary data.</text>
</comment>
<feature type="transmembrane region" description="Helical" evidence="8">
    <location>
        <begin position="373"/>
        <end position="390"/>
    </location>
</feature>
<feature type="transmembrane region" description="Helical" evidence="8">
    <location>
        <begin position="208"/>
        <end position="228"/>
    </location>
</feature>
<feature type="transmembrane region" description="Helical" evidence="8">
    <location>
        <begin position="159"/>
        <end position="174"/>
    </location>
</feature>
<feature type="transmembrane region" description="Helical" evidence="8">
    <location>
        <begin position="346"/>
        <end position="367"/>
    </location>
</feature>
<keyword evidence="7 8" id="KW-0472">Membrane</keyword>
<feature type="transmembrane region" description="Helical" evidence="8">
    <location>
        <begin position="137"/>
        <end position="152"/>
    </location>
</feature>
<dbReference type="PANTHER" id="PTHR33908">
    <property type="entry name" value="MANNOSYLTRANSFERASE YKCB-RELATED"/>
    <property type="match status" value="1"/>
</dbReference>